<organism evidence="2">
    <name type="scientific">marine metagenome</name>
    <dbReference type="NCBI Taxonomy" id="408172"/>
    <lineage>
        <taxon>unclassified sequences</taxon>
        <taxon>metagenomes</taxon>
        <taxon>ecological metagenomes</taxon>
    </lineage>
</organism>
<dbReference type="SUPFAM" id="SSF48452">
    <property type="entry name" value="TPR-like"/>
    <property type="match status" value="1"/>
</dbReference>
<dbReference type="AlphaFoldDB" id="A0A381MYK7"/>
<dbReference type="PANTHER" id="PTHR46580">
    <property type="entry name" value="SENSOR KINASE-RELATED"/>
    <property type="match status" value="1"/>
</dbReference>
<dbReference type="PROSITE" id="PS50005">
    <property type="entry name" value="TPR"/>
    <property type="match status" value="1"/>
</dbReference>
<dbReference type="Gene3D" id="2.130.10.130">
    <property type="entry name" value="Integrin alpha, N-terminal"/>
    <property type="match status" value="2"/>
</dbReference>
<reference evidence="2" key="1">
    <citation type="submission" date="2018-05" db="EMBL/GenBank/DDBJ databases">
        <authorList>
            <person name="Lanie J.A."/>
            <person name="Ng W.-L."/>
            <person name="Kazmierczak K.M."/>
            <person name="Andrzejewski T.M."/>
            <person name="Davidsen T.M."/>
            <person name="Wayne K.J."/>
            <person name="Tettelin H."/>
            <person name="Glass J.I."/>
            <person name="Rusch D."/>
            <person name="Podicherti R."/>
            <person name="Tsui H.-C.T."/>
            <person name="Winkler M.E."/>
        </authorList>
    </citation>
    <scope>NUCLEOTIDE SEQUENCE</scope>
</reference>
<dbReference type="Pfam" id="PF13432">
    <property type="entry name" value="TPR_16"/>
    <property type="match status" value="1"/>
</dbReference>
<dbReference type="InterPro" id="IPR013517">
    <property type="entry name" value="FG-GAP"/>
</dbReference>
<dbReference type="PANTHER" id="PTHR46580:SF4">
    <property type="entry name" value="ATP_GTP-BINDING PROTEIN"/>
    <property type="match status" value="1"/>
</dbReference>
<dbReference type="Gene3D" id="1.25.40.10">
    <property type="entry name" value="Tetratricopeptide repeat domain"/>
    <property type="match status" value="1"/>
</dbReference>
<dbReference type="InterPro" id="IPR028994">
    <property type="entry name" value="Integrin_alpha_N"/>
</dbReference>
<dbReference type="InterPro" id="IPR019734">
    <property type="entry name" value="TPR_rpt"/>
</dbReference>
<dbReference type="Pfam" id="PF13517">
    <property type="entry name" value="FG-GAP_3"/>
    <property type="match status" value="3"/>
</dbReference>
<proteinExistence type="predicted"/>
<keyword evidence="1" id="KW-0732">Signal</keyword>
<dbReference type="EMBL" id="UINC01000011">
    <property type="protein sequence ID" value="SUZ47339.1"/>
    <property type="molecule type" value="Genomic_DNA"/>
</dbReference>
<name>A0A381MYK7_9ZZZZ</name>
<protein>
    <submittedName>
        <fullName evidence="2">Uncharacterized protein</fullName>
    </submittedName>
</protein>
<accession>A0A381MYK7</accession>
<evidence type="ECO:0000313" key="2">
    <source>
        <dbReference type="EMBL" id="SUZ47339.1"/>
    </source>
</evidence>
<dbReference type="InterPro" id="IPR011990">
    <property type="entry name" value="TPR-like_helical_dom_sf"/>
</dbReference>
<dbReference type="SUPFAM" id="SSF69318">
    <property type="entry name" value="Integrin alpha N-terminal domain"/>
    <property type="match status" value="1"/>
</dbReference>
<sequence length="1069" mass="117329">MLAGGLIWLATACGQPEAYSTLDAELNDQGVAQMGRYEYEDAHATFAAVVDSAPTWLDVQVNLAIATLNRQREGDESLALGTLEGVLKIEPRHQRALYTSGLIHLYLGRTEQAIPLFRAVAVADPNDAYTAYFLGQSLLQAGAHVEASQWLLQAVRLDPYLRSAYWAAAQALRRTERADAASRLIEDYQRFEPNPAAKLAGFSYKRMGPKAEATATPAPPKSSPQVPIGALFTEPQNLDSRDWSTATLTTVDLNGDIRPDLVVSTNQGTTIFQGVPTGNFTSIDAHPIMEQIGAPLWGDIDNDGLVDVAFCSPTGSRFWRQATSSRWDPVGLNIDEPCTAGALFDSDHDGDLDLLVTGPNGNLLLSNNRDGTFRSLAEDIGIRGRGGKQILATDLDADRDLDLIILGTNDRHDIWRNDRTWRYEAVPALADLGNSAITALSVADVDADGYNEIYALRKTNRLEVWQYDGSTWHHETVVTPSQSTRAWDEMAFNDFNGDGHPDLLISGPTGFDVFDLAGGAFLFSRDIEVASAIAVTLDVRLGPAVVVAGKTGLHVWHPGPGRHPFLTLIPTGKSEAEQMRSNASGIGTRIKVRSGGRWSIVDSLDSHSGPGQSLSPISVGLAGEDTANFVALEWSDGVSQTESGLSTDELHTLAEVQRQLASCPVVFAWDGSSYQFISDVLGVGGLGFLAKPGVYVPPRPFERYLMDSDQLRARNGRYLIKLTEPMEEAAYLDAATIQVYDLPDDWSLALDERMGAGDPVVTGRAITYRRSTLPSRVTNQQGDDVTSLVSYRDTHAPDPGAIDRRFVGLLAENQVLTVEFEEPIDTTGAVLLADGWLEYGYSQTVFAAWQAGKRYQAPSLEAKDRSGNWHPLLQEFGYPAGMPKQMAIPLTNLPLGTNAIRLSSNMEIYWDRLQIVWEERLEDTSPITIQPITARIAKIGFPKRTTGAQRLPHYDYKDRSPYWDTKFQAGFYTSLGEATELIEKVDGALAIIGGGEEIHLEFPAVAPVQPGHRRYFVLDFRGYAKDMDLYTQHGETIRPMPNGNKLDPPALARRNRLHERYNVRFQAGL</sequence>
<evidence type="ECO:0000256" key="1">
    <source>
        <dbReference type="ARBA" id="ARBA00022729"/>
    </source>
</evidence>
<gene>
    <name evidence="2" type="ORF">METZ01_LOCUS193</name>
</gene>